<dbReference type="GO" id="GO:0003700">
    <property type="term" value="F:DNA-binding transcription factor activity"/>
    <property type="evidence" value="ECO:0007669"/>
    <property type="project" value="TreeGrafter"/>
</dbReference>
<proteinExistence type="predicted"/>
<dbReference type="InterPro" id="IPR050109">
    <property type="entry name" value="HTH-type_TetR-like_transc_reg"/>
</dbReference>
<feature type="region of interest" description="Disordered" evidence="3">
    <location>
        <begin position="1"/>
        <end position="30"/>
    </location>
</feature>
<name>A0A1L1PA47_HYDIT</name>
<feature type="compositionally biased region" description="Low complexity" evidence="3">
    <location>
        <begin position="1"/>
        <end position="19"/>
    </location>
</feature>
<dbReference type="Proteomes" id="UP000028878">
    <property type="component" value="Unassembled WGS sequence"/>
</dbReference>
<dbReference type="InterPro" id="IPR001647">
    <property type="entry name" value="HTH_TetR"/>
</dbReference>
<evidence type="ECO:0000313" key="5">
    <source>
        <dbReference type="EMBL" id="CDN86832.1"/>
    </source>
</evidence>
<keyword evidence="1 2" id="KW-0238">DNA-binding</keyword>
<dbReference type="PANTHER" id="PTHR30055">
    <property type="entry name" value="HTH-TYPE TRANSCRIPTIONAL REGULATOR RUTR"/>
    <property type="match status" value="1"/>
</dbReference>
<evidence type="ECO:0000259" key="4">
    <source>
        <dbReference type="PROSITE" id="PS50977"/>
    </source>
</evidence>
<accession>A0A1L1PA47</accession>
<dbReference type="Pfam" id="PF08362">
    <property type="entry name" value="TetR_C_3"/>
    <property type="match status" value="1"/>
</dbReference>
<dbReference type="Gene3D" id="1.10.10.60">
    <property type="entry name" value="Homeodomain-like"/>
    <property type="match status" value="1"/>
</dbReference>
<dbReference type="InterPro" id="IPR013573">
    <property type="entry name" value="Tscrpt_reg_YcdC_C"/>
</dbReference>
<dbReference type="PANTHER" id="PTHR30055:SF196">
    <property type="entry name" value="HTH-TYPE TRANSCRIPTIONAL REGULATOR RUTR"/>
    <property type="match status" value="1"/>
</dbReference>
<dbReference type="SUPFAM" id="SSF48498">
    <property type="entry name" value="Tetracyclin repressor-like, C-terminal domain"/>
    <property type="match status" value="1"/>
</dbReference>
<dbReference type="GO" id="GO:0000976">
    <property type="term" value="F:transcription cis-regulatory region binding"/>
    <property type="evidence" value="ECO:0007669"/>
    <property type="project" value="TreeGrafter"/>
</dbReference>
<dbReference type="RefSeq" id="WP_009516174.1">
    <property type="nucleotide sequence ID" value="NZ_CCAE010000006.1"/>
</dbReference>
<sequence>MTTARSPARSATRPAPTDAPARKARPARESRQRILAAIREAAIEEFSLHGLRGTSTQAIAERAGLTKPQLHYYITGKEELYAELLDSVMMAWKIEFAPPGLTEPADILAHYIRQKLDHAFDQPTVSRIFTREILDGGHNLGRYWPNARVWVEQEVAIINGWIARGLMRPMNAHLLLMHIWAMTQHHADFALQVREMVSHSHQGAPLDREAVANDLIPFVLRGCGLIKD</sequence>
<dbReference type="Gene3D" id="1.10.357.10">
    <property type="entry name" value="Tetracycline Repressor, domain 2"/>
    <property type="match status" value="1"/>
</dbReference>
<dbReference type="PRINTS" id="PR00455">
    <property type="entry name" value="HTHTETR"/>
</dbReference>
<evidence type="ECO:0000256" key="3">
    <source>
        <dbReference type="SAM" id="MobiDB-lite"/>
    </source>
</evidence>
<dbReference type="InterPro" id="IPR036271">
    <property type="entry name" value="Tet_transcr_reg_TetR-rel_C_sf"/>
</dbReference>
<organism evidence="5 6">
    <name type="scientific">Hydrogenophaga intermedia</name>
    <dbReference type="NCBI Taxonomy" id="65786"/>
    <lineage>
        <taxon>Bacteria</taxon>
        <taxon>Pseudomonadati</taxon>
        <taxon>Pseudomonadota</taxon>
        <taxon>Betaproteobacteria</taxon>
        <taxon>Burkholderiales</taxon>
        <taxon>Comamonadaceae</taxon>
        <taxon>Hydrogenophaga</taxon>
    </lineage>
</organism>
<dbReference type="InterPro" id="IPR009057">
    <property type="entry name" value="Homeodomain-like_sf"/>
</dbReference>
<dbReference type="Pfam" id="PF00440">
    <property type="entry name" value="TetR_N"/>
    <property type="match status" value="1"/>
</dbReference>
<dbReference type="AlphaFoldDB" id="A0A1L1PA47"/>
<dbReference type="PROSITE" id="PS50977">
    <property type="entry name" value="HTH_TETR_2"/>
    <property type="match status" value="1"/>
</dbReference>
<protein>
    <submittedName>
        <fullName evidence="5">TetR family transcriptional regulator</fullName>
    </submittedName>
</protein>
<feature type="DNA-binding region" description="H-T-H motif" evidence="2">
    <location>
        <begin position="55"/>
        <end position="74"/>
    </location>
</feature>
<keyword evidence="6" id="KW-1185">Reference proteome</keyword>
<evidence type="ECO:0000256" key="1">
    <source>
        <dbReference type="ARBA" id="ARBA00023125"/>
    </source>
</evidence>
<evidence type="ECO:0000313" key="6">
    <source>
        <dbReference type="Proteomes" id="UP000028878"/>
    </source>
</evidence>
<dbReference type="SUPFAM" id="SSF46689">
    <property type="entry name" value="Homeodomain-like"/>
    <property type="match status" value="1"/>
</dbReference>
<feature type="domain" description="HTH tetR-type" evidence="4">
    <location>
        <begin position="32"/>
        <end position="92"/>
    </location>
</feature>
<evidence type="ECO:0000256" key="2">
    <source>
        <dbReference type="PROSITE-ProRule" id="PRU00335"/>
    </source>
</evidence>
<reference evidence="6" key="1">
    <citation type="submission" date="2014-11" db="EMBL/GenBank/DDBJ databases">
        <title>Draft genome sequence of Hydrogenophaga intermedia S1.</title>
        <authorList>
            <person name="Gan H.M."/>
            <person name="Chew T.H."/>
            <person name="Stolz A."/>
        </authorList>
    </citation>
    <scope>NUCLEOTIDE SEQUENCE [LARGE SCALE GENOMIC DNA]</scope>
    <source>
        <strain evidence="6">S1</strain>
    </source>
</reference>
<dbReference type="EMBL" id="CCAE010000006">
    <property type="protein sequence ID" value="CDN86832.1"/>
    <property type="molecule type" value="Genomic_DNA"/>
</dbReference>
<gene>
    <name evidence="5" type="ORF">BN948_01245</name>
</gene>
<dbReference type="GO" id="GO:0045892">
    <property type="term" value="P:negative regulation of DNA-templated transcription"/>
    <property type="evidence" value="ECO:0007669"/>
    <property type="project" value="InterPro"/>
</dbReference>